<comment type="caution">
    <text evidence="2">The sequence shown here is derived from an EMBL/GenBank/DDBJ whole genome shotgun (WGS) entry which is preliminary data.</text>
</comment>
<gene>
    <name evidence="2" type="ORF">AAP_03905</name>
</gene>
<reference evidence="2 3" key="1">
    <citation type="journal article" date="2016" name="Genome Biol. Evol.">
        <title>Divergent and convergent evolution of fungal pathogenicity.</title>
        <authorList>
            <person name="Shang Y."/>
            <person name="Xiao G."/>
            <person name="Zheng P."/>
            <person name="Cen K."/>
            <person name="Zhan S."/>
            <person name="Wang C."/>
        </authorList>
    </citation>
    <scope>NUCLEOTIDE SEQUENCE [LARGE SCALE GENOMIC DNA]</scope>
    <source>
        <strain evidence="2 3">ARSEF 7405</strain>
    </source>
</reference>
<sequence length="711" mass="77843">MVRKLFSRPRSKTAGAVSISRPVLHNVDIFPRPDLLPFNNVTTDISAGHSNEKHETAQSRPSRALSRPRLHRQHTNDEKQQPPPPVPSHPFTKRSEVLTPPSSSERKPHKLQKHHRRTTQDASIQPATPEARLQTQVPHSHSTPRTPSSAHPDVRSNSEQYLAKKERHDTPERHSIQPTLKRRPSKWKKMGSLLKSKDHRDAPPLPPGGYQLRVNDMSVDKSSPDQSPIIPKAPQTAREKTFKSALTPTAVPAPKLSLDMPDIHMERYSVMFDRVLPSSPDMSSPERIRSPSPFRAPSALLSRRDKKLQGLNLRSSSRSYSSDQHLQVHHRPSTSASHRGPPQVTRGRTLDAPRTSALTGPGRSPLRRSATAPPSPIKEGQFLSVSKNNSHSTSPSSTASNLSHRRRSLDSIASPGLLDTDTSDEDDDCVDAEDDGDAIVIHAKVPTWEDPNEPKWEIINPRRKTVKPVLKQESSFRGRNHSRKNSRASSLDTPRPSTASAAERRFGSCNRPAVATAAALAGASGSIDDSVVMQRSSRELGKELGKDLGSTAFHPAVSRLSREIPRIPPKSPARSSVTSMTSTSFYQSAQTSPNMTATKSQTHTQGLEEAPLPPPAIPASGQQQQQQRTPYIPSTLSSNVNYEAHTDGEGDVVEVEDPSVVEVSVARSISVSRKTRPRAPGRANGIMFSGKGQLVRSRSKSAGAGRPATRA</sequence>
<feature type="compositionally biased region" description="Acidic residues" evidence="1">
    <location>
        <begin position="421"/>
        <end position="432"/>
    </location>
</feature>
<feature type="region of interest" description="Disordered" evidence="1">
    <location>
        <begin position="556"/>
        <end position="629"/>
    </location>
</feature>
<proteinExistence type="predicted"/>
<keyword evidence="3" id="KW-1185">Reference proteome</keyword>
<feature type="compositionally biased region" description="Basic residues" evidence="1">
    <location>
        <begin position="107"/>
        <end position="117"/>
    </location>
</feature>
<dbReference type="EMBL" id="AZGZ01000017">
    <property type="protein sequence ID" value="KZZ90375.1"/>
    <property type="molecule type" value="Genomic_DNA"/>
</dbReference>
<feature type="region of interest" description="Disordered" evidence="1">
    <location>
        <begin position="278"/>
        <end position="432"/>
    </location>
</feature>
<evidence type="ECO:0000256" key="1">
    <source>
        <dbReference type="SAM" id="MobiDB-lite"/>
    </source>
</evidence>
<feature type="compositionally biased region" description="Low complexity" evidence="1">
    <location>
        <begin position="618"/>
        <end position="627"/>
    </location>
</feature>
<feature type="compositionally biased region" description="Basic and acidic residues" evidence="1">
    <location>
        <begin position="152"/>
        <end position="175"/>
    </location>
</feature>
<feature type="region of interest" description="Disordered" evidence="1">
    <location>
        <begin position="46"/>
        <end position="244"/>
    </location>
</feature>
<organism evidence="2 3">
    <name type="scientific">Ascosphaera apis ARSEF 7405</name>
    <dbReference type="NCBI Taxonomy" id="392613"/>
    <lineage>
        <taxon>Eukaryota</taxon>
        <taxon>Fungi</taxon>
        <taxon>Dikarya</taxon>
        <taxon>Ascomycota</taxon>
        <taxon>Pezizomycotina</taxon>
        <taxon>Eurotiomycetes</taxon>
        <taxon>Eurotiomycetidae</taxon>
        <taxon>Onygenales</taxon>
        <taxon>Ascosphaeraceae</taxon>
        <taxon>Ascosphaera</taxon>
    </lineage>
</organism>
<feature type="compositionally biased region" description="Basic residues" evidence="1">
    <location>
        <begin position="180"/>
        <end position="189"/>
    </location>
</feature>
<dbReference type="AlphaFoldDB" id="A0A167XRB9"/>
<feature type="region of interest" description="Disordered" evidence="1">
    <location>
        <begin position="672"/>
        <end position="711"/>
    </location>
</feature>
<accession>A0A167XRB9</accession>
<name>A0A167XRB9_9EURO</name>
<dbReference type="VEuPathDB" id="FungiDB:AAP_03905"/>
<feature type="compositionally biased region" description="Low complexity" evidence="1">
    <location>
        <begin position="138"/>
        <end position="151"/>
    </location>
</feature>
<feature type="compositionally biased region" description="Polar residues" evidence="1">
    <location>
        <begin position="573"/>
        <end position="605"/>
    </location>
</feature>
<feature type="compositionally biased region" description="Low complexity" evidence="1">
    <location>
        <begin position="384"/>
        <end position="402"/>
    </location>
</feature>
<dbReference type="OrthoDB" id="5404004at2759"/>
<feature type="compositionally biased region" description="Polar residues" evidence="1">
    <location>
        <begin position="487"/>
        <end position="500"/>
    </location>
</feature>
<dbReference type="Proteomes" id="UP000242877">
    <property type="component" value="Unassembled WGS sequence"/>
</dbReference>
<protein>
    <submittedName>
        <fullName evidence="2">Uncharacterized protein</fullName>
    </submittedName>
</protein>
<evidence type="ECO:0000313" key="2">
    <source>
        <dbReference type="EMBL" id="KZZ90375.1"/>
    </source>
</evidence>
<evidence type="ECO:0000313" key="3">
    <source>
        <dbReference type="Proteomes" id="UP000242877"/>
    </source>
</evidence>
<feature type="region of interest" description="Disordered" evidence="1">
    <location>
        <begin position="452"/>
        <end position="505"/>
    </location>
</feature>